<sequence length="63" mass="7046">MALQSACAFTCLMNRPSDSYLVYKSSNLSPQQSESPGQACGHIRLHISLFFTRFINRSGIHRA</sequence>
<proteinExistence type="predicted"/>
<protein>
    <submittedName>
        <fullName evidence="1">Uncharacterized protein</fullName>
    </submittedName>
</protein>
<reference evidence="1 2" key="1">
    <citation type="journal article" date="2014" name="Nat. Commun.">
        <title>Molecular traces of alternative social organization in a termite genome.</title>
        <authorList>
            <person name="Terrapon N."/>
            <person name="Li C."/>
            <person name="Robertson H.M."/>
            <person name="Ji L."/>
            <person name="Meng X."/>
            <person name="Booth W."/>
            <person name="Chen Z."/>
            <person name="Childers C.P."/>
            <person name="Glastad K.M."/>
            <person name="Gokhale K."/>
            <person name="Gowin J."/>
            <person name="Gronenberg W."/>
            <person name="Hermansen R.A."/>
            <person name="Hu H."/>
            <person name="Hunt B.G."/>
            <person name="Huylmans A.K."/>
            <person name="Khalil S.M."/>
            <person name="Mitchell R.D."/>
            <person name="Munoz-Torres M.C."/>
            <person name="Mustard J.A."/>
            <person name="Pan H."/>
            <person name="Reese J.T."/>
            <person name="Scharf M.E."/>
            <person name="Sun F."/>
            <person name="Vogel H."/>
            <person name="Xiao J."/>
            <person name="Yang W."/>
            <person name="Yang Z."/>
            <person name="Yang Z."/>
            <person name="Zhou J."/>
            <person name="Zhu J."/>
            <person name="Brent C.S."/>
            <person name="Elsik C.G."/>
            <person name="Goodisman M.A."/>
            <person name="Liberles D.A."/>
            <person name="Roe R.M."/>
            <person name="Vargo E.L."/>
            <person name="Vilcinskas A."/>
            <person name="Wang J."/>
            <person name="Bornberg-Bauer E."/>
            <person name="Korb J."/>
            <person name="Zhang G."/>
            <person name="Liebig J."/>
        </authorList>
    </citation>
    <scope>NUCLEOTIDE SEQUENCE [LARGE SCALE GENOMIC DNA]</scope>
    <source>
        <tissue evidence="1">Whole organism</tissue>
    </source>
</reference>
<dbReference type="AlphaFoldDB" id="A0A067RGH7"/>
<dbReference type="EMBL" id="KK852479">
    <property type="protein sequence ID" value="KDR22971.1"/>
    <property type="molecule type" value="Genomic_DNA"/>
</dbReference>
<name>A0A067RGH7_ZOONE</name>
<evidence type="ECO:0000313" key="1">
    <source>
        <dbReference type="EMBL" id="KDR22971.1"/>
    </source>
</evidence>
<keyword evidence="2" id="KW-1185">Reference proteome</keyword>
<accession>A0A067RGH7</accession>
<organism evidence="1 2">
    <name type="scientific">Zootermopsis nevadensis</name>
    <name type="common">Dampwood termite</name>
    <dbReference type="NCBI Taxonomy" id="136037"/>
    <lineage>
        <taxon>Eukaryota</taxon>
        <taxon>Metazoa</taxon>
        <taxon>Ecdysozoa</taxon>
        <taxon>Arthropoda</taxon>
        <taxon>Hexapoda</taxon>
        <taxon>Insecta</taxon>
        <taxon>Pterygota</taxon>
        <taxon>Neoptera</taxon>
        <taxon>Polyneoptera</taxon>
        <taxon>Dictyoptera</taxon>
        <taxon>Blattodea</taxon>
        <taxon>Blattoidea</taxon>
        <taxon>Termitoidae</taxon>
        <taxon>Termopsidae</taxon>
        <taxon>Zootermopsis</taxon>
    </lineage>
</organism>
<evidence type="ECO:0000313" key="2">
    <source>
        <dbReference type="Proteomes" id="UP000027135"/>
    </source>
</evidence>
<gene>
    <name evidence="1" type="ORF">L798_00907</name>
</gene>
<dbReference type="InParanoid" id="A0A067RGH7"/>
<dbReference type="Proteomes" id="UP000027135">
    <property type="component" value="Unassembled WGS sequence"/>
</dbReference>